<keyword evidence="3" id="KW-1185">Reference proteome</keyword>
<proteinExistence type="predicted"/>
<sequence>MSRSISTIHKRSNPKRSNRNNIYLLFIILIVFLVVNIMPMDSCSADSKQIQEGIANEIIRLHVIANSDSRDDQALKLKVKDAVVKAMAVKFKNINSKERARQVIIKNIPEIKKIALHAIRENGYQYGVKVSLSNTYFPTKIYGDMTFPPGVYEALRVQIGGAEGRNWWCVMFPPLCFVDTTYSIVPKESKHKLKKLLTNDEYNTILGKEKVEVKVKFRFIEIIKDIF</sequence>
<reference evidence="2 3" key="1">
    <citation type="submission" date="2020-11" db="EMBL/GenBank/DDBJ databases">
        <title>Draft genome sequencing of a Lachnospiraceae strain isolated from anoxic soil subjected to BSD treatment.</title>
        <authorList>
            <person name="Uek A."/>
            <person name="Tonouchi A."/>
        </authorList>
    </citation>
    <scope>NUCLEOTIDE SEQUENCE [LARGE SCALE GENOMIC DNA]</scope>
    <source>
        <strain evidence="2 3">TB5</strain>
    </source>
</reference>
<feature type="transmembrane region" description="Helical" evidence="1">
    <location>
        <begin position="21"/>
        <end position="40"/>
    </location>
</feature>
<keyword evidence="1" id="KW-0472">Membrane</keyword>
<dbReference type="Pfam" id="PF09551">
    <property type="entry name" value="Spore_II_R"/>
    <property type="match status" value="1"/>
</dbReference>
<keyword evidence="1" id="KW-1133">Transmembrane helix</keyword>
<gene>
    <name evidence="2" type="primary">spoIIR</name>
    <name evidence="2" type="ORF">bsdtb5_01100</name>
</gene>
<dbReference type="EMBL" id="AP024169">
    <property type="protein sequence ID" value="BCN28815.1"/>
    <property type="molecule type" value="Genomic_DNA"/>
</dbReference>
<organism evidence="2 3">
    <name type="scientific">Anaeromicropila herbilytica</name>
    <dbReference type="NCBI Taxonomy" id="2785025"/>
    <lineage>
        <taxon>Bacteria</taxon>
        <taxon>Bacillati</taxon>
        <taxon>Bacillota</taxon>
        <taxon>Clostridia</taxon>
        <taxon>Lachnospirales</taxon>
        <taxon>Lachnospiraceae</taxon>
        <taxon>Anaeromicropila</taxon>
    </lineage>
</organism>
<evidence type="ECO:0000256" key="1">
    <source>
        <dbReference type="SAM" id="Phobius"/>
    </source>
</evidence>
<protein>
    <submittedName>
        <fullName evidence="2">Stage II sporulation protein R</fullName>
    </submittedName>
</protein>
<dbReference type="NCBIfam" id="TIGR02837">
    <property type="entry name" value="spore_II_R"/>
    <property type="match status" value="1"/>
</dbReference>
<evidence type="ECO:0000313" key="2">
    <source>
        <dbReference type="EMBL" id="BCN28815.1"/>
    </source>
</evidence>
<keyword evidence="1" id="KW-0812">Transmembrane</keyword>
<dbReference type="Proteomes" id="UP000595897">
    <property type="component" value="Chromosome"/>
</dbReference>
<dbReference type="InterPro" id="IPR014202">
    <property type="entry name" value="Spore_II_R"/>
</dbReference>
<dbReference type="AlphaFoldDB" id="A0A7R7EHH4"/>
<evidence type="ECO:0000313" key="3">
    <source>
        <dbReference type="Proteomes" id="UP000595897"/>
    </source>
</evidence>
<dbReference type="RefSeq" id="WP_271714123.1">
    <property type="nucleotide sequence ID" value="NZ_AP024169.1"/>
</dbReference>
<dbReference type="KEGG" id="ahb:bsdtb5_01100"/>
<accession>A0A7R7EHH4</accession>
<name>A0A7R7EHH4_9FIRM</name>